<evidence type="ECO:0000256" key="1">
    <source>
        <dbReference type="ARBA" id="ARBA00022555"/>
    </source>
</evidence>
<evidence type="ECO:0000256" key="4">
    <source>
        <dbReference type="ARBA" id="ARBA00022917"/>
    </source>
</evidence>
<dbReference type="Pfam" id="PF05670">
    <property type="entry name" value="NFACT-R_1"/>
    <property type="match status" value="1"/>
</dbReference>
<dbReference type="HAMAP" id="MF_00844_B">
    <property type="entry name" value="RqcH_B"/>
    <property type="match status" value="1"/>
</dbReference>
<gene>
    <name evidence="5" type="primary">rqcH</name>
    <name evidence="7" type="ORF">H7R52_10485</name>
</gene>
<comment type="function">
    <text evidence="5">Key component of the ribosome quality control system (RQC), a ribosome-associated complex that mediates the extraction of incompletely synthesized nascent chains from stalled ribosomes and their subsequent degradation. RqcH recruits Ala-charged tRNA, and with RqcP directs the elongation of stalled nascent chains on 50S ribosomal subunits, leading to non-templated C-terminal alanine extensions (Ala tail). The Ala tail promotes nascent chain degradation. May add between 1 and at least 8 Ala residues. Binds to stalled 50S ribosomal subunits.</text>
</comment>
<dbReference type="Pfam" id="PF05833">
    <property type="entry name" value="NFACT_N"/>
    <property type="match status" value="1"/>
</dbReference>
<keyword evidence="3 5" id="KW-0694">RNA-binding</keyword>
<dbReference type="GO" id="GO:1990112">
    <property type="term" value="C:RQC complex"/>
    <property type="evidence" value="ECO:0007669"/>
    <property type="project" value="TreeGrafter"/>
</dbReference>
<organism evidence="7 8">
    <name type="scientific">Weissella confusa</name>
    <name type="common">Lactobacillus confusus</name>
    <dbReference type="NCBI Taxonomy" id="1583"/>
    <lineage>
        <taxon>Bacteria</taxon>
        <taxon>Bacillati</taxon>
        <taxon>Bacillota</taxon>
        <taxon>Bacilli</taxon>
        <taxon>Lactobacillales</taxon>
        <taxon>Lactobacillaceae</taxon>
        <taxon>Weissella</taxon>
    </lineage>
</organism>
<dbReference type="AlphaFoldDB" id="A0A3R6C0F1"/>
<evidence type="ECO:0000256" key="2">
    <source>
        <dbReference type="ARBA" id="ARBA00022730"/>
    </source>
</evidence>
<name>A0A3R6C0F1_WEICO</name>
<comment type="similarity">
    <text evidence="5">Belongs to the NEMF family.</text>
</comment>
<keyword evidence="1 5" id="KW-0820">tRNA-binding</keyword>
<dbReference type="PANTHER" id="PTHR15239:SF6">
    <property type="entry name" value="RIBOSOME QUALITY CONTROL COMPLEX SUBUNIT NEMF"/>
    <property type="match status" value="1"/>
</dbReference>
<dbReference type="Gene3D" id="2.30.310.10">
    <property type="entry name" value="ibrinogen binding protein from staphylococcus aureus domain"/>
    <property type="match status" value="1"/>
</dbReference>
<evidence type="ECO:0000256" key="5">
    <source>
        <dbReference type="HAMAP-Rule" id="MF_00844"/>
    </source>
</evidence>
<evidence type="ECO:0000256" key="3">
    <source>
        <dbReference type="ARBA" id="ARBA00022884"/>
    </source>
</evidence>
<feature type="domain" description="NFACT RNA-binding" evidence="6">
    <location>
        <begin position="446"/>
        <end position="537"/>
    </location>
</feature>
<dbReference type="InterPro" id="IPR008532">
    <property type="entry name" value="NFACT_RNA-bd"/>
</dbReference>
<dbReference type="PANTHER" id="PTHR15239">
    <property type="entry name" value="NUCLEAR EXPORT MEDIATOR FACTOR NEMF"/>
    <property type="match status" value="1"/>
</dbReference>
<dbReference type="FunFam" id="2.30.310.10:FF:000004">
    <property type="entry name" value="Fibronectin-binding protein A"/>
    <property type="match status" value="1"/>
</dbReference>
<evidence type="ECO:0000259" key="6">
    <source>
        <dbReference type="Pfam" id="PF05670"/>
    </source>
</evidence>
<dbReference type="Proteomes" id="UP000650485">
    <property type="component" value="Unassembled WGS sequence"/>
</dbReference>
<feature type="coiled-coil region" evidence="5">
    <location>
        <begin position="292"/>
        <end position="319"/>
    </location>
</feature>
<dbReference type="Gene3D" id="3.40.970.40">
    <property type="entry name" value="fibrinogen binding protein from staphylococcus aureus domain like"/>
    <property type="match status" value="1"/>
</dbReference>
<dbReference type="GO" id="GO:0000049">
    <property type="term" value="F:tRNA binding"/>
    <property type="evidence" value="ECO:0007669"/>
    <property type="project" value="UniProtKB-UniRule"/>
</dbReference>
<accession>A0A3R6C0F1</accession>
<comment type="subunit">
    <text evidence="5">Associates with stalled 50S ribosomal subunits. Binds to RqcP.</text>
</comment>
<evidence type="ECO:0000313" key="7">
    <source>
        <dbReference type="EMBL" id="MBC6499087.1"/>
    </source>
</evidence>
<dbReference type="InterPro" id="IPR043682">
    <property type="entry name" value="RqcH_bacterial"/>
</dbReference>
<dbReference type="RefSeq" id="WP_118704026.1">
    <property type="nucleotide sequence ID" value="NZ_CABJBN010000003.1"/>
</dbReference>
<evidence type="ECO:0000313" key="8">
    <source>
        <dbReference type="Proteomes" id="UP000650485"/>
    </source>
</evidence>
<dbReference type="GO" id="GO:0019843">
    <property type="term" value="F:rRNA binding"/>
    <property type="evidence" value="ECO:0007669"/>
    <property type="project" value="UniProtKB-UniRule"/>
</dbReference>
<dbReference type="InterPro" id="IPR051608">
    <property type="entry name" value="RQC_Subunit_NEMF"/>
</dbReference>
<sequence>MSFDGLFTHAMVRELNETLAGGRIMKIHQPYPNEIFLVIRNNRTNYPVLLSAHPSFARAQISRIKYTNPQTAPNFAMMLRKHLEGAQLLRVEQVANDRMIKFTTSGRNELGDEEKTSLILEMMGRHSNLFLIDDPTQRILDLIKHVPADQNRVRTLMPGGTYVMPPKQDVVNPYETLDGLANLILDNPDVSDLAKGIQHTFQGFARDSAMELATVLQQDGDAMKLAQDWFAHFDKPAPRLISTEKGVDFAPFDWMTLAGNIVEYPTLSEMLDGYFAEKSERDRVQQQAAVVLRVVRNELKKNKTKIKKQQAELDAADNADEFKIKGELLTTYMHQIERGMTSIELPNYYDDNKPLKIALSNQIGPSQNAQKYFTRYNKLKTSVKYLNEQIVMAQEEVDYFENLLAQIDIASPKDIEEIRQELIQEGYMRVQSKKKQKPQVSQPEKFYATDGTLIEVGKNNLQNERLSMKTAAKSDIWLHTKDIPGSHVIIHDAEPSEETLLEGAMLAAFFSKARDSANVPVDYLPVRRLRKPNGSKPGFVIFEGQTTMAVTPDFAMVQKLRQNKPTQAQN</sequence>
<dbReference type="GO" id="GO:0072344">
    <property type="term" value="P:rescue of stalled ribosome"/>
    <property type="evidence" value="ECO:0007669"/>
    <property type="project" value="UniProtKB-UniRule"/>
</dbReference>
<keyword evidence="5" id="KW-0175">Coiled coil</keyword>
<keyword evidence="2 5" id="KW-0699">rRNA-binding</keyword>
<protein>
    <recommendedName>
        <fullName evidence="5">Rqc2 homolog RqcH</fullName>
        <shortName evidence="5">RqcH</shortName>
    </recommendedName>
</protein>
<proteinExistence type="inferred from homology"/>
<keyword evidence="4 5" id="KW-0648">Protein biosynthesis</keyword>
<dbReference type="GO" id="GO:0043023">
    <property type="term" value="F:ribosomal large subunit binding"/>
    <property type="evidence" value="ECO:0007669"/>
    <property type="project" value="UniProtKB-UniRule"/>
</dbReference>
<dbReference type="EMBL" id="JACSZT010000008">
    <property type="protein sequence ID" value="MBC6499087.1"/>
    <property type="molecule type" value="Genomic_DNA"/>
</dbReference>
<reference evidence="7" key="1">
    <citation type="submission" date="2020-08" db="EMBL/GenBank/DDBJ databases">
        <title>Complete genome sequence of Weissella confusa strain FS54 provides insights into metabolic potential.</title>
        <authorList>
            <person name="Fhoula I."/>
            <person name="Najjari A."/>
            <person name="Lekired A."/>
            <person name="Bessrour-Aouam N."/>
            <person name="Jaballah S."/>
            <person name="Klibi N."/>
            <person name="Ouzari H.-I."/>
        </authorList>
    </citation>
    <scope>NUCLEOTIDE SEQUENCE</scope>
    <source>
        <strain evidence="7">FS54</strain>
    </source>
</reference>
<comment type="caution">
    <text evidence="7">The sequence shown here is derived from an EMBL/GenBank/DDBJ whole genome shotgun (WGS) entry which is preliminary data.</text>
</comment>